<proteinExistence type="predicted"/>
<dbReference type="EMBL" id="ML739177">
    <property type="protein sequence ID" value="KAE8351307.1"/>
    <property type="molecule type" value="Genomic_DNA"/>
</dbReference>
<sequence>MTRTLSGGMAQFIVGSTQTAFTVHTELLCNCSPYFKQRLTNQHAPTTTMPLINLQAISPDICPEIFTEFLRWMYLGILFDDVDITNKMFLPKLWVLAETFQISELQHAVVSLYRGITNEAREAVIIEPPAIDYIYAHTPANSSLRLLAVETWARHATTAEFSMHRGGLPRPFLGDLCCALIAGRSEVDSFHDELVSSGNSCSSVWLW</sequence>
<accession>A0A5N6Z0V6</accession>
<dbReference type="Pfam" id="PF00651">
    <property type="entry name" value="BTB"/>
    <property type="match status" value="1"/>
</dbReference>
<organism evidence="2 3">
    <name type="scientific">Aspergillus coremiiformis</name>
    <dbReference type="NCBI Taxonomy" id="138285"/>
    <lineage>
        <taxon>Eukaryota</taxon>
        <taxon>Fungi</taxon>
        <taxon>Dikarya</taxon>
        <taxon>Ascomycota</taxon>
        <taxon>Pezizomycotina</taxon>
        <taxon>Eurotiomycetes</taxon>
        <taxon>Eurotiomycetidae</taxon>
        <taxon>Eurotiales</taxon>
        <taxon>Aspergillaceae</taxon>
        <taxon>Aspergillus</taxon>
        <taxon>Aspergillus subgen. Circumdati</taxon>
    </lineage>
</organism>
<name>A0A5N6Z0V6_9EURO</name>
<dbReference type="Proteomes" id="UP000327118">
    <property type="component" value="Unassembled WGS sequence"/>
</dbReference>
<dbReference type="SMART" id="SM00225">
    <property type="entry name" value="BTB"/>
    <property type="match status" value="1"/>
</dbReference>
<dbReference type="PANTHER" id="PTHR47843">
    <property type="entry name" value="BTB DOMAIN-CONTAINING PROTEIN-RELATED"/>
    <property type="match status" value="1"/>
</dbReference>
<dbReference type="InterPro" id="IPR011333">
    <property type="entry name" value="SKP1/BTB/POZ_sf"/>
</dbReference>
<evidence type="ECO:0000313" key="3">
    <source>
        <dbReference type="Proteomes" id="UP000327118"/>
    </source>
</evidence>
<feature type="domain" description="BTB" evidence="1">
    <location>
        <begin position="12"/>
        <end position="76"/>
    </location>
</feature>
<dbReference type="Gene3D" id="3.30.710.10">
    <property type="entry name" value="Potassium Channel Kv1.1, Chain A"/>
    <property type="match status" value="1"/>
</dbReference>
<dbReference type="PANTHER" id="PTHR47843:SF3">
    <property type="entry name" value="BTB DOMAIN-CONTAINING PROTEIN"/>
    <property type="match status" value="1"/>
</dbReference>
<keyword evidence="3" id="KW-1185">Reference proteome</keyword>
<dbReference type="OrthoDB" id="1022638at2759"/>
<protein>
    <recommendedName>
        <fullName evidence="1">BTB domain-containing protein</fullName>
    </recommendedName>
</protein>
<evidence type="ECO:0000313" key="2">
    <source>
        <dbReference type="EMBL" id="KAE8351307.1"/>
    </source>
</evidence>
<evidence type="ECO:0000259" key="1">
    <source>
        <dbReference type="PROSITE" id="PS50097"/>
    </source>
</evidence>
<dbReference type="AlphaFoldDB" id="A0A5N6Z0V6"/>
<gene>
    <name evidence="2" type="ORF">BDV28DRAFT_22315</name>
</gene>
<dbReference type="SUPFAM" id="SSF54695">
    <property type="entry name" value="POZ domain"/>
    <property type="match status" value="1"/>
</dbReference>
<reference evidence="3" key="1">
    <citation type="submission" date="2019-04" db="EMBL/GenBank/DDBJ databases">
        <title>Friends and foes A comparative genomics studyof 23 Aspergillus species from section Flavi.</title>
        <authorList>
            <consortium name="DOE Joint Genome Institute"/>
            <person name="Kjaerbolling I."/>
            <person name="Vesth T."/>
            <person name="Frisvad J.C."/>
            <person name="Nybo J.L."/>
            <person name="Theobald S."/>
            <person name="Kildgaard S."/>
            <person name="Isbrandt T."/>
            <person name="Kuo A."/>
            <person name="Sato A."/>
            <person name="Lyhne E.K."/>
            <person name="Kogle M.E."/>
            <person name="Wiebenga A."/>
            <person name="Kun R.S."/>
            <person name="Lubbers R.J."/>
            <person name="Makela M.R."/>
            <person name="Barry K."/>
            <person name="Chovatia M."/>
            <person name="Clum A."/>
            <person name="Daum C."/>
            <person name="Haridas S."/>
            <person name="He G."/>
            <person name="LaButti K."/>
            <person name="Lipzen A."/>
            <person name="Mondo S."/>
            <person name="Riley R."/>
            <person name="Salamov A."/>
            <person name="Simmons B.A."/>
            <person name="Magnuson J.K."/>
            <person name="Henrissat B."/>
            <person name="Mortensen U.H."/>
            <person name="Larsen T.O."/>
            <person name="Devries R.P."/>
            <person name="Grigoriev I.V."/>
            <person name="Machida M."/>
            <person name="Baker S.E."/>
            <person name="Andersen M.R."/>
        </authorList>
    </citation>
    <scope>NUCLEOTIDE SEQUENCE [LARGE SCALE GENOMIC DNA]</scope>
    <source>
        <strain evidence="3">CBS 553.77</strain>
    </source>
</reference>
<dbReference type="InterPro" id="IPR000210">
    <property type="entry name" value="BTB/POZ_dom"/>
</dbReference>
<dbReference type="PROSITE" id="PS50097">
    <property type="entry name" value="BTB"/>
    <property type="match status" value="1"/>
</dbReference>